<dbReference type="InParanoid" id="A0A5E4G498"/>
<proteinExistence type="predicted"/>
<dbReference type="Gramene" id="VVA34544">
    <property type="protein sequence ID" value="VVA34544"/>
    <property type="gene ID" value="Prudul26B006453"/>
</dbReference>
<accession>A0A5E4G498</accession>
<dbReference type="OMA" id="IVHYKDM"/>
<dbReference type="AlphaFoldDB" id="A0A5E4G498"/>
<evidence type="ECO:0000313" key="1">
    <source>
        <dbReference type="EMBL" id="VVA34544.1"/>
    </source>
</evidence>
<dbReference type="EMBL" id="CABIKO010000338">
    <property type="protein sequence ID" value="VVA34544.1"/>
    <property type="molecule type" value="Genomic_DNA"/>
</dbReference>
<sequence>MDIATWFSKNGREMWTEVAKTGKSKKKAQAVNKDRFITKMYGGIVHYKDMQKSMLKIVVLGWEFNYPF</sequence>
<dbReference type="Proteomes" id="UP000327085">
    <property type="component" value="Chromosome 5"/>
</dbReference>
<gene>
    <name evidence="1" type="ORF">ALMOND_2B006453</name>
</gene>
<evidence type="ECO:0000313" key="2">
    <source>
        <dbReference type="Proteomes" id="UP000327085"/>
    </source>
</evidence>
<name>A0A5E4G498_PRUDU</name>
<reference evidence="2" key="1">
    <citation type="journal article" date="2020" name="Plant J.">
        <title>Transposons played a major role in the diversification between the closely related almond and peach genomes: results from the almond genome sequence.</title>
        <authorList>
            <person name="Alioto T."/>
            <person name="Alexiou K.G."/>
            <person name="Bardil A."/>
            <person name="Barteri F."/>
            <person name="Castanera R."/>
            <person name="Cruz F."/>
            <person name="Dhingra A."/>
            <person name="Duval H."/>
            <person name="Fernandez I Marti A."/>
            <person name="Frias L."/>
            <person name="Galan B."/>
            <person name="Garcia J.L."/>
            <person name="Howad W."/>
            <person name="Gomez-Garrido J."/>
            <person name="Gut M."/>
            <person name="Julca I."/>
            <person name="Morata J."/>
            <person name="Puigdomenech P."/>
            <person name="Ribeca P."/>
            <person name="Rubio Cabetas M.J."/>
            <person name="Vlasova A."/>
            <person name="Wirthensohn M."/>
            <person name="Garcia-Mas J."/>
            <person name="Gabaldon T."/>
            <person name="Casacuberta J.M."/>
            <person name="Arus P."/>
        </authorList>
    </citation>
    <scope>NUCLEOTIDE SEQUENCE [LARGE SCALE GENOMIC DNA]</scope>
    <source>
        <strain evidence="2">cv. Texas</strain>
    </source>
</reference>
<protein>
    <submittedName>
        <fullName evidence="1">Uncharacterized protein</fullName>
    </submittedName>
</protein>
<organism evidence="1 2">
    <name type="scientific">Prunus dulcis</name>
    <name type="common">Almond</name>
    <name type="synonym">Amygdalus dulcis</name>
    <dbReference type="NCBI Taxonomy" id="3755"/>
    <lineage>
        <taxon>Eukaryota</taxon>
        <taxon>Viridiplantae</taxon>
        <taxon>Streptophyta</taxon>
        <taxon>Embryophyta</taxon>
        <taxon>Tracheophyta</taxon>
        <taxon>Spermatophyta</taxon>
        <taxon>Magnoliopsida</taxon>
        <taxon>eudicotyledons</taxon>
        <taxon>Gunneridae</taxon>
        <taxon>Pentapetalae</taxon>
        <taxon>rosids</taxon>
        <taxon>fabids</taxon>
        <taxon>Rosales</taxon>
        <taxon>Rosaceae</taxon>
        <taxon>Amygdaloideae</taxon>
        <taxon>Amygdaleae</taxon>
        <taxon>Prunus</taxon>
    </lineage>
</organism>